<keyword evidence="2" id="KW-0378">Hydrolase</keyword>
<dbReference type="GO" id="GO:0016787">
    <property type="term" value="F:hydrolase activity"/>
    <property type="evidence" value="ECO:0007669"/>
    <property type="project" value="UniProtKB-KW"/>
</dbReference>
<evidence type="ECO:0000259" key="3">
    <source>
        <dbReference type="Pfam" id="PF02230"/>
    </source>
</evidence>
<dbReference type="PANTHER" id="PTHR10655:SF17">
    <property type="entry name" value="LYSOPHOSPHOLIPASE-LIKE PROTEIN 1"/>
    <property type="match status" value="1"/>
</dbReference>
<evidence type="ECO:0000313" key="4">
    <source>
        <dbReference type="EMBL" id="NEG55552.1"/>
    </source>
</evidence>
<dbReference type="RefSeq" id="WP_163197308.1">
    <property type="nucleotide sequence ID" value="NZ_WHZV01000005.1"/>
</dbReference>
<dbReference type="Proteomes" id="UP000483293">
    <property type="component" value="Unassembled WGS sequence"/>
</dbReference>
<comment type="similarity">
    <text evidence="1">Belongs to the AB hydrolase superfamily. AB hydrolase 2 family.</text>
</comment>
<dbReference type="InterPro" id="IPR050565">
    <property type="entry name" value="LYPA1-2/EST-like"/>
</dbReference>
<keyword evidence="5" id="KW-1185">Reference proteome</keyword>
<accession>A0A6L9SVI0</accession>
<feature type="domain" description="Phospholipase/carboxylesterase/thioesterase" evidence="3">
    <location>
        <begin position="22"/>
        <end position="212"/>
    </location>
</feature>
<dbReference type="Gene3D" id="3.40.50.1820">
    <property type="entry name" value="alpha/beta hydrolase"/>
    <property type="match status" value="1"/>
</dbReference>
<evidence type="ECO:0000256" key="1">
    <source>
        <dbReference type="ARBA" id="ARBA00006499"/>
    </source>
</evidence>
<dbReference type="InterPro" id="IPR029058">
    <property type="entry name" value="AB_hydrolase_fold"/>
</dbReference>
<dbReference type="InterPro" id="IPR003140">
    <property type="entry name" value="PLipase/COase/thioEstase"/>
</dbReference>
<gene>
    <name evidence="4" type="ORF">GFD21_07230</name>
</gene>
<comment type="caution">
    <text evidence="4">The sequence shown here is derived from an EMBL/GenBank/DDBJ whole genome shotgun (WGS) entry which is preliminary data.</text>
</comment>
<organism evidence="4 5">
    <name type="scientific">Bifidobacterium platyrrhinorum</name>
    <dbReference type="NCBI Taxonomy" id="2661628"/>
    <lineage>
        <taxon>Bacteria</taxon>
        <taxon>Bacillati</taxon>
        <taxon>Actinomycetota</taxon>
        <taxon>Actinomycetes</taxon>
        <taxon>Bifidobacteriales</taxon>
        <taxon>Bifidobacteriaceae</taxon>
        <taxon>Bifidobacterium</taxon>
    </lineage>
</organism>
<dbReference type="SUPFAM" id="SSF53474">
    <property type="entry name" value="alpha/beta-Hydrolases"/>
    <property type="match status" value="1"/>
</dbReference>
<name>A0A6L9SVI0_9BIFI</name>
<dbReference type="Pfam" id="PF02230">
    <property type="entry name" value="Abhydrolase_2"/>
    <property type="match status" value="1"/>
</dbReference>
<dbReference type="AlphaFoldDB" id="A0A6L9SVI0"/>
<protein>
    <submittedName>
        <fullName evidence="4">Phospholipase</fullName>
    </submittedName>
</protein>
<proteinExistence type="inferred from homology"/>
<dbReference type="EMBL" id="WHZV01000005">
    <property type="protein sequence ID" value="NEG55552.1"/>
    <property type="molecule type" value="Genomic_DNA"/>
</dbReference>
<evidence type="ECO:0000313" key="5">
    <source>
        <dbReference type="Proteomes" id="UP000483293"/>
    </source>
</evidence>
<sequence length="213" mass="23931">MRLSSVNRIETITADGDGKAADDRLFVMFHGYGNDEREMIRVIEGVYAGTGRSPSYLSFHGTYDRDYMGGAYWYPDGCGVEERRRECSEVGDAVVSLLDSPMFASRRKILIGFSQGGYMSYRIVREHPGVFDAAILMSPSFKGEETTNGAMIAGDTRFLLLYGSKDRTIPLDDQRTAQRVLEATGRLETHEYPDMGHAINEAEIEDIRKFIEL</sequence>
<evidence type="ECO:0000256" key="2">
    <source>
        <dbReference type="ARBA" id="ARBA00022801"/>
    </source>
</evidence>
<reference evidence="4 5" key="1">
    <citation type="submission" date="2019-10" db="EMBL/GenBank/DDBJ databases">
        <title>Bifidobacterium from non-human primates.</title>
        <authorList>
            <person name="Modesto M."/>
        </authorList>
    </citation>
    <scope>NUCLEOTIDE SEQUENCE [LARGE SCALE GENOMIC DNA]</scope>
    <source>
        <strain evidence="4 5">SMA15</strain>
    </source>
</reference>
<dbReference type="PANTHER" id="PTHR10655">
    <property type="entry name" value="LYSOPHOSPHOLIPASE-RELATED"/>
    <property type="match status" value="1"/>
</dbReference>